<organism evidence="3 4">
    <name type="scientific">Thelephora terrestris</name>
    <dbReference type="NCBI Taxonomy" id="56493"/>
    <lineage>
        <taxon>Eukaryota</taxon>
        <taxon>Fungi</taxon>
        <taxon>Dikarya</taxon>
        <taxon>Basidiomycota</taxon>
        <taxon>Agaricomycotina</taxon>
        <taxon>Agaricomycetes</taxon>
        <taxon>Thelephorales</taxon>
        <taxon>Thelephoraceae</taxon>
        <taxon>Thelephora</taxon>
    </lineage>
</organism>
<dbReference type="Proteomes" id="UP000736335">
    <property type="component" value="Unassembled WGS sequence"/>
</dbReference>
<feature type="chain" id="PRO_5040315715" evidence="2">
    <location>
        <begin position="23"/>
        <end position="381"/>
    </location>
</feature>
<feature type="compositionally biased region" description="Low complexity" evidence="1">
    <location>
        <begin position="186"/>
        <end position="205"/>
    </location>
</feature>
<reference evidence="3" key="1">
    <citation type="journal article" date="2020" name="Nat. Commun.">
        <title>Large-scale genome sequencing of mycorrhizal fungi provides insights into the early evolution of symbiotic traits.</title>
        <authorList>
            <person name="Miyauchi S."/>
            <person name="Kiss E."/>
            <person name="Kuo A."/>
            <person name="Drula E."/>
            <person name="Kohler A."/>
            <person name="Sanchez-Garcia M."/>
            <person name="Morin E."/>
            <person name="Andreopoulos B."/>
            <person name="Barry K.W."/>
            <person name="Bonito G."/>
            <person name="Buee M."/>
            <person name="Carver A."/>
            <person name="Chen C."/>
            <person name="Cichocki N."/>
            <person name="Clum A."/>
            <person name="Culley D."/>
            <person name="Crous P.W."/>
            <person name="Fauchery L."/>
            <person name="Girlanda M."/>
            <person name="Hayes R.D."/>
            <person name="Keri Z."/>
            <person name="LaButti K."/>
            <person name="Lipzen A."/>
            <person name="Lombard V."/>
            <person name="Magnuson J."/>
            <person name="Maillard F."/>
            <person name="Murat C."/>
            <person name="Nolan M."/>
            <person name="Ohm R.A."/>
            <person name="Pangilinan J."/>
            <person name="Pereira M.F."/>
            <person name="Perotto S."/>
            <person name="Peter M."/>
            <person name="Pfister S."/>
            <person name="Riley R."/>
            <person name="Sitrit Y."/>
            <person name="Stielow J.B."/>
            <person name="Szollosi G."/>
            <person name="Zifcakova L."/>
            <person name="Stursova M."/>
            <person name="Spatafora J.W."/>
            <person name="Tedersoo L."/>
            <person name="Vaario L.M."/>
            <person name="Yamada A."/>
            <person name="Yan M."/>
            <person name="Wang P."/>
            <person name="Xu J."/>
            <person name="Bruns T."/>
            <person name="Baldrian P."/>
            <person name="Vilgalys R."/>
            <person name="Dunand C."/>
            <person name="Henrissat B."/>
            <person name="Grigoriev I.V."/>
            <person name="Hibbett D."/>
            <person name="Nagy L.G."/>
            <person name="Martin F.M."/>
        </authorList>
    </citation>
    <scope>NUCLEOTIDE SEQUENCE</scope>
    <source>
        <strain evidence="3">UH-Tt-Lm1</strain>
    </source>
</reference>
<dbReference type="EMBL" id="WIUZ02000021">
    <property type="protein sequence ID" value="KAF9778836.1"/>
    <property type="molecule type" value="Genomic_DNA"/>
</dbReference>
<feature type="region of interest" description="Disordered" evidence="1">
    <location>
        <begin position="130"/>
        <end position="231"/>
    </location>
</feature>
<evidence type="ECO:0000256" key="1">
    <source>
        <dbReference type="SAM" id="MobiDB-lite"/>
    </source>
</evidence>
<gene>
    <name evidence="3" type="ORF">BJ322DRAFT_1024714</name>
</gene>
<reference evidence="3" key="2">
    <citation type="submission" date="2020-11" db="EMBL/GenBank/DDBJ databases">
        <authorList>
            <consortium name="DOE Joint Genome Institute"/>
            <person name="Kuo A."/>
            <person name="Miyauchi S."/>
            <person name="Kiss E."/>
            <person name="Drula E."/>
            <person name="Kohler A."/>
            <person name="Sanchez-Garcia M."/>
            <person name="Andreopoulos B."/>
            <person name="Barry K.W."/>
            <person name="Bonito G."/>
            <person name="Buee M."/>
            <person name="Carver A."/>
            <person name="Chen C."/>
            <person name="Cichocki N."/>
            <person name="Clum A."/>
            <person name="Culley D."/>
            <person name="Crous P.W."/>
            <person name="Fauchery L."/>
            <person name="Girlanda M."/>
            <person name="Hayes R."/>
            <person name="Keri Z."/>
            <person name="Labutti K."/>
            <person name="Lipzen A."/>
            <person name="Lombard V."/>
            <person name="Magnuson J."/>
            <person name="Maillard F."/>
            <person name="Morin E."/>
            <person name="Murat C."/>
            <person name="Nolan M."/>
            <person name="Ohm R."/>
            <person name="Pangilinan J."/>
            <person name="Pereira M."/>
            <person name="Perotto S."/>
            <person name="Peter M."/>
            <person name="Riley R."/>
            <person name="Sitrit Y."/>
            <person name="Stielow B."/>
            <person name="Szollosi G."/>
            <person name="Zifcakova L."/>
            <person name="Stursova M."/>
            <person name="Spatafora J.W."/>
            <person name="Tedersoo L."/>
            <person name="Vaario L.-M."/>
            <person name="Yamada A."/>
            <person name="Yan M."/>
            <person name="Wang P."/>
            <person name="Xu J."/>
            <person name="Bruns T."/>
            <person name="Baldrian P."/>
            <person name="Vilgalys R."/>
            <person name="Henrissat B."/>
            <person name="Grigoriev I.V."/>
            <person name="Hibbett D."/>
            <person name="Nagy L.G."/>
            <person name="Martin F.M."/>
        </authorList>
    </citation>
    <scope>NUCLEOTIDE SEQUENCE</scope>
    <source>
        <strain evidence="3">UH-Tt-Lm1</strain>
    </source>
</reference>
<feature type="signal peptide" evidence="2">
    <location>
        <begin position="1"/>
        <end position="22"/>
    </location>
</feature>
<comment type="caution">
    <text evidence="3">The sequence shown here is derived from an EMBL/GenBank/DDBJ whole genome shotgun (WGS) entry which is preliminary data.</text>
</comment>
<protein>
    <submittedName>
        <fullName evidence="3">Uncharacterized protein</fullName>
    </submittedName>
</protein>
<proteinExistence type="predicted"/>
<dbReference type="AlphaFoldDB" id="A0A9P6L180"/>
<feature type="region of interest" description="Disordered" evidence="1">
    <location>
        <begin position="44"/>
        <end position="71"/>
    </location>
</feature>
<feature type="compositionally biased region" description="Basic and acidic residues" evidence="1">
    <location>
        <begin position="53"/>
        <end position="63"/>
    </location>
</feature>
<keyword evidence="2" id="KW-0732">Signal</keyword>
<sequence length="381" mass="41049">MAHGQMLLPSPSLSLLVVVAVGVPTSDNIQVMDHRGVATPVSVQTGDEDWWGDEPRRRGEHGGRMGHGGIRTWQERPERDGVCRDDGGLGSATGLVERVPLEPEINNHPTVGDGESPQWRLMPVANAQMLGSRSSTPHPERAQSIIDIDEDSPLTNSSMEVEIVAGEPSPTKGSRLPQIPTKRSETSPVSSSSSTAASTSEARAVGEAFPDGTHETASESIPPNPHSDQHMTTPVRENAYLAVWDTSSPTPHSQPFEASDSDVDASDLPVLAYDLDNDPTAETYEIPAYPNYPNDEISEHLSARFVTGHIIGRICKVESDEEPGDAVLNEFFESSAIASEGPGDEVTPSDAFRSAEAPWDWLSAPNYGDLSLEDTVNWENT</sequence>
<evidence type="ECO:0000313" key="3">
    <source>
        <dbReference type="EMBL" id="KAF9778836.1"/>
    </source>
</evidence>
<accession>A0A9P6L180</accession>
<name>A0A9P6L180_9AGAM</name>
<keyword evidence="4" id="KW-1185">Reference proteome</keyword>
<evidence type="ECO:0000256" key="2">
    <source>
        <dbReference type="SAM" id="SignalP"/>
    </source>
</evidence>
<evidence type="ECO:0000313" key="4">
    <source>
        <dbReference type="Proteomes" id="UP000736335"/>
    </source>
</evidence>